<dbReference type="EMBL" id="BLLF01000269">
    <property type="protein sequence ID" value="GFH09850.1"/>
    <property type="molecule type" value="Genomic_DNA"/>
</dbReference>
<gene>
    <name evidence="1" type="ORF">HaLaN_05072</name>
</gene>
<evidence type="ECO:0000313" key="1">
    <source>
        <dbReference type="EMBL" id="GFH09850.1"/>
    </source>
</evidence>
<dbReference type="AlphaFoldDB" id="A0A699YI28"/>
<feature type="non-terminal residue" evidence="1">
    <location>
        <position position="31"/>
    </location>
</feature>
<keyword evidence="2" id="KW-1185">Reference proteome</keyword>
<name>A0A699YI28_HAELA</name>
<proteinExistence type="predicted"/>
<reference evidence="1 2" key="1">
    <citation type="submission" date="2020-02" db="EMBL/GenBank/DDBJ databases">
        <title>Draft genome sequence of Haematococcus lacustris strain NIES-144.</title>
        <authorList>
            <person name="Morimoto D."/>
            <person name="Nakagawa S."/>
            <person name="Yoshida T."/>
            <person name="Sawayama S."/>
        </authorList>
    </citation>
    <scope>NUCLEOTIDE SEQUENCE [LARGE SCALE GENOMIC DNA]</scope>
    <source>
        <strain evidence="1 2">NIES-144</strain>
    </source>
</reference>
<comment type="caution">
    <text evidence="1">The sequence shown here is derived from an EMBL/GenBank/DDBJ whole genome shotgun (WGS) entry which is preliminary data.</text>
</comment>
<evidence type="ECO:0000313" key="2">
    <source>
        <dbReference type="Proteomes" id="UP000485058"/>
    </source>
</evidence>
<dbReference type="Proteomes" id="UP000485058">
    <property type="component" value="Unassembled WGS sequence"/>
</dbReference>
<sequence length="31" mass="3368">MSQDPQLVALLRKAGAQGDVFQLIAAAWLKQ</sequence>
<accession>A0A699YI28</accession>
<protein>
    <submittedName>
        <fullName evidence="1">Uncharacterized protein</fullName>
    </submittedName>
</protein>
<organism evidence="1 2">
    <name type="scientific">Haematococcus lacustris</name>
    <name type="common">Green alga</name>
    <name type="synonym">Haematococcus pluvialis</name>
    <dbReference type="NCBI Taxonomy" id="44745"/>
    <lineage>
        <taxon>Eukaryota</taxon>
        <taxon>Viridiplantae</taxon>
        <taxon>Chlorophyta</taxon>
        <taxon>core chlorophytes</taxon>
        <taxon>Chlorophyceae</taxon>
        <taxon>CS clade</taxon>
        <taxon>Chlamydomonadales</taxon>
        <taxon>Haematococcaceae</taxon>
        <taxon>Haematococcus</taxon>
    </lineage>
</organism>